<dbReference type="PROSITE" id="PS50089">
    <property type="entry name" value="ZF_RING_2"/>
    <property type="match status" value="1"/>
</dbReference>
<dbReference type="SUPFAM" id="SSF57850">
    <property type="entry name" value="RING/U-box"/>
    <property type="match status" value="1"/>
</dbReference>
<feature type="compositionally biased region" description="Acidic residues" evidence="6">
    <location>
        <begin position="361"/>
        <end position="390"/>
    </location>
</feature>
<organism evidence="8 9">
    <name type="scientific">Athelia psychrophila</name>
    <dbReference type="NCBI Taxonomy" id="1759441"/>
    <lineage>
        <taxon>Eukaryota</taxon>
        <taxon>Fungi</taxon>
        <taxon>Dikarya</taxon>
        <taxon>Basidiomycota</taxon>
        <taxon>Agaricomycotina</taxon>
        <taxon>Agaricomycetes</taxon>
        <taxon>Agaricomycetidae</taxon>
        <taxon>Atheliales</taxon>
        <taxon>Atheliaceae</taxon>
        <taxon>Athelia</taxon>
    </lineage>
</organism>
<evidence type="ECO:0000256" key="1">
    <source>
        <dbReference type="ARBA" id="ARBA00022723"/>
    </source>
</evidence>
<evidence type="ECO:0000256" key="2">
    <source>
        <dbReference type="ARBA" id="ARBA00022771"/>
    </source>
</evidence>
<feature type="region of interest" description="Disordered" evidence="6">
    <location>
        <begin position="340"/>
        <end position="391"/>
    </location>
</feature>
<keyword evidence="1" id="KW-0479">Metal-binding</keyword>
<dbReference type="OrthoDB" id="6105938at2759"/>
<name>A0A166TCB3_9AGAM</name>
<dbReference type="Proteomes" id="UP000076532">
    <property type="component" value="Unassembled WGS sequence"/>
</dbReference>
<evidence type="ECO:0000259" key="7">
    <source>
        <dbReference type="PROSITE" id="PS50089"/>
    </source>
</evidence>
<dbReference type="AlphaFoldDB" id="A0A166TCB3"/>
<dbReference type="Gene3D" id="3.30.40.10">
    <property type="entry name" value="Zinc/RING finger domain, C3HC4 (zinc finger)"/>
    <property type="match status" value="1"/>
</dbReference>
<dbReference type="InterPro" id="IPR013083">
    <property type="entry name" value="Znf_RING/FYVE/PHD"/>
</dbReference>
<dbReference type="EMBL" id="KV417493">
    <property type="protein sequence ID" value="KZP30460.1"/>
    <property type="molecule type" value="Genomic_DNA"/>
</dbReference>
<dbReference type="Pfam" id="PF26609">
    <property type="entry name" value="DUF8191"/>
    <property type="match status" value="1"/>
</dbReference>
<feature type="compositionally biased region" description="Low complexity" evidence="6">
    <location>
        <begin position="8"/>
        <end position="19"/>
    </location>
</feature>
<dbReference type="PANTHER" id="PTHR23041:SF78">
    <property type="entry name" value="E3 UBIQUITIN-PROTEIN LIGASE RNF4"/>
    <property type="match status" value="1"/>
</dbReference>
<keyword evidence="2 4" id="KW-0863">Zinc-finger</keyword>
<evidence type="ECO:0000256" key="5">
    <source>
        <dbReference type="SAM" id="Coils"/>
    </source>
</evidence>
<dbReference type="PROSITE" id="PS00518">
    <property type="entry name" value="ZF_RING_1"/>
    <property type="match status" value="1"/>
</dbReference>
<proteinExistence type="predicted"/>
<feature type="coiled-coil region" evidence="5">
    <location>
        <begin position="175"/>
        <end position="202"/>
    </location>
</feature>
<protein>
    <recommendedName>
        <fullName evidence="7">RING-type domain-containing protein</fullName>
    </recommendedName>
</protein>
<feature type="region of interest" description="Disordered" evidence="6">
    <location>
        <begin position="1"/>
        <end position="175"/>
    </location>
</feature>
<feature type="compositionally biased region" description="Polar residues" evidence="6">
    <location>
        <begin position="119"/>
        <end position="133"/>
    </location>
</feature>
<dbReference type="InterPro" id="IPR027370">
    <property type="entry name" value="Znf-RING_euk"/>
</dbReference>
<evidence type="ECO:0000313" key="9">
    <source>
        <dbReference type="Proteomes" id="UP000076532"/>
    </source>
</evidence>
<feature type="compositionally biased region" description="Basic and acidic residues" evidence="6">
    <location>
        <begin position="138"/>
        <end position="166"/>
    </location>
</feature>
<gene>
    <name evidence="8" type="ORF">FIBSPDRAFT_814735</name>
</gene>
<keyword evidence="3" id="KW-0862">Zinc</keyword>
<dbReference type="InterPro" id="IPR058504">
    <property type="entry name" value="DUF8191"/>
</dbReference>
<feature type="compositionally biased region" description="Basic and acidic residues" evidence="6">
    <location>
        <begin position="94"/>
        <end position="104"/>
    </location>
</feature>
<feature type="compositionally biased region" description="Polar residues" evidence="6">
    <location>
        <begin position="24"/>
        <end position="35"/>
    </location>
</feature>
<feature type="compositionally biased region" description="Polar residues" evidence="6">
    <location>
        <begin position="79"/>
        <end position="89"/>
    </location>
</feature>
<evidence type="ECO:0000256" key="3">
    <source>
        <dbReference type="ARBA" id="ARBA00022833"/>
    </source>
</evidence>
<dbReference type="InterPro" id="IPR047134">
    <property type="entry name" value="RNF4"/>
</dbReference>
<dbReference type="PANTHER" id="PTHR23041">
    <property type="entry name" value="RING FINGER DOMAIN-CONTAINING"/>
    <property type="match status" value="1"/>
</dbReference>
<dbReference type="GO" id="GO:0008270">
    <property type="term" value="F:zinc ion binding"/>
    <property type="evidence" value="ECO:0007669"/>
    <property type="project" value="UniProtKB-KW"/>
</dbReference>
<keyword evidence="9" id="KW-1185">Reference proteome</keyword>
<dbReference type="CDD" id="cd16449">
    <property type="entry name" value="RING-HC"/>
    <property type="match status" value="1"/>
</dbReference>
<keyword evidence="5" id="KW-0175">Coiled coil</keyword>
<accession>A0A166TCB3</accession>
<dbReference type="STRING" id="436010.A0A166TCB3"/>
<reference evidence="8 9" key="1">
    <citation type="journal article" date="2016" name="Mol. Biol. Evol.">
        <title>Comparative Genomics of Early-Diverging Mushroom-Forming Fungi Provides Insights into the Origins of Lignocellulose Decay Capabilities.</title>
        <authorList>
            <person name="Nagy L.G."/>
            <person name="Riley R."/>
            <person name="Tritt A."/>
            <person name="Adam C."/>
            <person name="Daum C."/>
            <person name="Floudas D."/>
            <person name="Sun H."/>
            <person name="Yadav J.S."/>
            <person name="Pangilinan J."/>
            <person name="Larsson K.H."/>
            <person name="Matsuura K."/>
            <person name="Barry K."/>
            <person name="Labutti K."/>
            <person name="Kuo R."/>
            <person name="Ohm R.A."/>
            <person name="Bhattacharya S.S."/>
            <person name="Shirouzu T."/>
            <person name="Yoshinaga Y."/>
            <person name="Martin F.M."/>
            <person name="Grigoriev I.V."/>
            <person name="Hibbett D.S."/>
        </authorList>
    </citation>
    <scope>NUCLEOTIDE SEQUENCE [LARGE SCALE GENOMIC DNA]</scope>
    <source>
        <strain evidence="8 9">CBS 109695</strain>
    </source>
</reference>
<dbReference type="Pfam" id="PF13445">
    <property type="entry name" value="zf-RING_UBOX"/>
    <property type="match status" value="1"/>
</dbReference>
<feature type="domain" description="RING-type" evidence="7">
    <location>
        <begin position="254"/>
        <end position="313"/>
    </location>
</feature>
<dbReference type="InterPro" id="IPR017907">
    <property type="entry name" value="Znf_RING_CS"/>
</dbReference>
<sequence length="545" mass="61052">MSFAPLPNTARRNNTTRRALIPQDNPTNTLVSTASGVPLPLPPGTSGGVRRKKSRSPSARPRADFSAITTALGKKRKSTAPSSSGSGNFLFSARQDDMPVDRGRTPKLKSKTQSRHALENSSAMAVTSQQQALGSRPSKKERSKSRESKERARKHTSEVDSDKEMVEPGGRNSQTVALSAELSKIKKELEVAKRQAHENKRTISKQSKVIDELRQKLTAGDKAMKENESQLVKLKTKSKKADDTIASIEGHINCQICMEVLLKPFVLSPCGHVLCQGCLQEWFRKAPASEDDMYESDDPDYLVYRLKSCPCCRANVRERPLPLFILKGIAAAILKSKSVPHVSPPPEGDPWEGLFPPVGEDFGEDDDEDGLEDDDDDEDEEDEEDEEDYNEWLTSVFAYGSDSDEEPYEGEYVSPQWEPPSVTIDPAEYEYEDLSPGDLSVLRRGATLDMLDTFNMTYAHAEGLVAHLEEEKVHLGWNIRLSADDETGEDFIEYLYNDMNDRPERWDIMEAENGTKICHRLIPEDELEEHDTTDSELWVDNNDVD</sequence>
<feature type="compositionally biased region" description="Basic residues" evidence="6">
    <location>
        <begin position="105"/>
        <end position="114"/>
    </location>
</feature>
<evidence type="ECO:0000313" key="8">
    <source>
        <dbReference type="EMBL" id="KZP30460.1"/>
    </source>
</evidence>
<evidence type="ECO:0000256" key="4">
    <source>
        <dbReference type="PROSITE-ProRule" id="PRU00175"/>
    </source>
</evidence>
<dbReference type="SMART" id="SM00184">
    <property type="entry name" value="RING"/>
    <property type="match status" value="1"/>
</dbReference>
<dbReference type="InterPro" id="IPR001841">
    <property type="entry name" value="Znf_RING"/>
</dbReference>
<evidence type="ECO:0000256" key="6">
    <source>
        <dbReference type="SAM" id="MobiDB-lite"/>
    </source>
</evidence>